<comment type="caution">
    <text evidence="2">The sequence shown here is derived from an EMBL/GenBank/DDBJ whole genome shotgun (WGS) entry which is preliminary data.</text>
</comment>
<name>A0A1J6IG03_NICAT</name>
<evidence type="ECO:0000313" key="2">
    <source>
        <dbReference type="EMBL" id="OIT03316.1"/>
    </source>
</evidence>
<dbReference type="AlphaFoldDB" id="A0A1J6IG03"/>
<gene>
    <name evidence="2" type="primary">PCMP-E48_1</name>
    <name evidence="2" type="ORF">A4A49_52742</name>
</gene>
<dbReference type="Proteomes" id="UP000187609">
    <property type="component" value="Unassembled WGS sequence"/>
</dbReference>
<dbReference type="Gene3D" id="1.25.40.10">
    <property type="entry name" value="Tetratricopeptide repeat domain"/>
    <property type="match status" value="1"/>
</dbReference>
<dbReference type="InterPro" id="IPR011990">
    <property type="entry name" value="TPR-like_helical_dom_sf"/>
</dbReference>
<dbReference type="PANTHER" id="PTHR47926:SF465">
    <property type="entry name" value="PENTATRICOPEPTIDE REPEAT (PPR-LIKE) SUPERFAMILY PROTEIN"/>
    <property type="match status" value="1"/>
</dbReference>
<evidence type="ECO:0000256" key="1">
    <source>
        <dbReference type="ARBA" id="ARBA00022737"/>
    </source>
</evidence>
<dbReference type="InterPro" id="IPR046960">
    <property type="entry name" value="PPR_At4g14850-like_plant"/>
</dbReference>
<organism evidence="2 3">
    <name type="scientific">Nicotiana attenuata</name>
    <name type="common">Coyote tobacco</name>
    <dbReference type="NCBI Taxonomy" id="49451"/>
    <lineage>
        <taxon>Eukaryota</taxon>
        <taxon>Viridiplantae</taxon>
        <taxon>Streptophyta</taxon>
        <taxon>Embryophyta</taxon>
        <taxon>Tracheophyta</taxon>
        <taxon>Spermatophyta</taxon>
        <taxon>Magnoliopsida</taxon>
        <taxon>eudicotyledons</taxon>
        <taxon>Gunneridae</taxon>
        <taxon>Pentapetalae</taxon>
        <taxon>asterids</taxon>
        <taxon>lamiids</taxon>
        <taxon>Solanales</taxon>
        <taxon>Solanaceae</taxon>
        <taxon>Nicotianoideae</taxon>
        <taxon>Nicotianeae</taxon>
        <taxon>Nicotiana</taxon>
    </lineage>
</organism>
<reference evidence="2" key="1">
    <citation type="submission" date="2016-11" db="EMBL/GenBank/DDBJ databases">
        <title>The genome of Nicotiana attenuata.</title>
        <authorList>
            <person name="Xu S."/>
            <person name="Brockmoeller T."/>
            <person name="Gaquerel E."/>
            <person name="Navarro A."/>
            <person name="Kuhl H."/>
            <person name="Gase K."/>
            <person name="Ling Z."/>
            <person name="Zhou W."/>
            <person name="Kreitzer C."/>
            <person name="Stanke M."/>
            <person name="Tang H."/>
            <person name="Lyons E."/>
            <person name="Pandey P."/>
            <person name="Pandey S.P."/>
            <person name="Timmermann B."/>
            <person name="Baldwin I.T."/>
        </authorList>
    </citation>
    <scope>NUCLEOTIDE SEQUENCE [LARGE SCALE GENOMIC DNA]</scope>
    <source>
        <strain evidence="2">UT</strain>
    </source>
</reference>
<evidence type="ECO:0000313" key="3">
    <source>
        <dbReference type="Proteomes" id="UP000187609"/>
    </source>
</evidence>
<dbReference type="EMBL" id="MJEQ01037187">
    <property type="protein sequence ID" value="OIT03316.1"/>
    <property type="molecule type" value="Genomic_DNA"/>
</dbReference>
<dbReference type="Gramene" id="OIT03316">
    <property type="protein sequence ID" value="OIT03316"/>
    <property type="gene ID" value="A4A49_52742"/>
</dbReference>
<dbReference type="OMA" id="VHADITK"/>
<dbReference type="GO" id="GO:0009451">
    <property type="term" value="P:RNA modification"/>
    <property type="evidence" value="ECO:0007669"/>
    <property type="project" value="InterPro"/>
</dbReference>
<dbReference type="SMR" id="A0A1J6IG03"/>
<dbReference type="GO" id="GO:0003723">
    <property type="term" value="F:RNA binding"/>
    <property type="evidence" value="ECO:0007669"/>
    <property type="project" value="InterPro"/>
</dbReference>
<sequence>MSLQAPELFAKMVKLQVQPDQFTFSSCLSDIASLKRGKQVHAFLVNAGLRPNAIVMSCLIDMYSKCGSCKEEQVLWNTMLSALAQHGMGN</sequence>
<dbReference type="PANTHER" id="PTHR47926">
    <property type="entry name" value="PENTATRICOPEPTIDE REPEAT-CONTAINING PROTEIN"/>
    <property type="match status" value="1"/>
</dbReference>
<dbReference type="STRING" id="49451.A0A1J6IG03"/>
<protein>
    <submittedName>
        <fullName evidence="2">Pentatricopeptide repeat-containing protein</fullName>
    </submittedName>
</protein>
<keyword evidence="1" id="KW-0677">Repeat</keyword>
<accession>A0A1J6IG03</accession>
<dbReference type="InterPro" id="IPR002885">
    <property type="entry name" value="PPR_rpt"/>
</dbReference>
<dbReference type="Pfam" id="PF01535">
    <property type="entry name" value="PPR"/>
    <property type="match status" value="1"/>
</dbReference>
<proteinExistence type="predicted"/>
<keyword evidence="3" id="KW-1185">Reference proteome</keyword>